<accession>A0ABT7DZY2</accession>
<dbReference type="InterPro" id="IPR003607">
    <property type="entry name" value="HD/PDEase_dom"/>
</dbReference>
<dbReference type="SMART" id="SM00471">
    <property type="entry name" value="HDc"/>
    <property type="match status" value="1"/>
</dbReference>
<dbReference type="PANTHER" id="PTHR45228">
    <property type="entry name" value="CYCLIC DI-GMP PHOSPHODIESTERASE TM_0186-RELATED"/>
    <property type="match status" value="1"/>
</dbReference>
<dbReference type="InterPro" id="IPR001789">
    <property type="entry name" value="Sig_transdc_resp-reg_receiver"/>
</dbReference>
<name>A0ABT7DZY2_9NEIS</name>
<dbReference type="Pfam" id="PF11849">
    <property type="entry name" value="DUF3369"/>
    <property type="match status" value="1"/>
</dbReference>
<feature type="domain" description="Response regulatory" evidence="2">
    <location>
        <begin position="32"/>
        <end position="156"/>
    </location>
</feature>
<comment type="caution">
    <text evidence="4">The sequence shown here is derived from an EMBL/GenBank/DDBJ whole genome shotgun (WGS) entry which is preliminary data.</text>
</comment>
<dbReference type="Gene3D" id="3.40.50.2300">
    <property type="match status" value="1"/>
</dbReference>
<feature type="modified residue" description="4-aspartylphosphate" evidence="1">
    <location>
        <position position="87"/>
    </location>
</feature>
<dbReference type="SUPFAM" id="SSF52172">
    <property type="entry name" value="CheY-like"/>
    <property type="match status" value="1"/>
</dbReference>
<feature type="domain" description="HD-GYP" evidence="3">
    <location>
        <begin position="319"/>
        <end position="529"/>
    </location>
</feature>
<organism evidence="4 5">
    <name type="scientific">Parachitinimonas caeni</name>
    <dbReference type="NCBI Taxonomy" id="3031301"/>
    <lineage>
        <taxon>Bacteria</taxon>
        <taxon>Pseudomonadati</taxon>
        <taxon>Pseudomonadota</taxon>
        <taxon>Betaproteobacteria</taxon>
        <taxon>Neisseriales</taxon>
        <taxon>Chitinibacteraceae</taxon>
        <taxon>Parachitinimonas</taxon>
    </lineage>
</organism>
<dbReference type="PROSITE" id="PS51832">
    <property type="entry name" value="HD_GYP"/>
    <property type="match status" value="1"/>
</dbReference>
<reference evidence="4" key="1">
    <citation type="submission" date="2023-03" db="EMBL/GenBank/DDBJ databases">
        <title>Chitinimonas shenzhenensis gen. nov., sp. nov., a novel member of family Burkholderiaceae isolated from activated sludge collected in Shen Zhen, China.</title>
        <authorList>
            <person name="Wang X."/>
        </authorList>
    </citation>
    <scope>NUCLEOTIDE SEQUENCE</scope>
    <source>
        <strain evidence="4">DQS-5</strain>
    </source>
</reference>
<dbReference type="CDD" id="cd00077">
    <property type="entry name" value="HDc"/>
    <property type="match status" value="1"/>
</dbReference>
<protein>
    <submittedName>
        <fullName evidence="4">DUF3369 domain-containing protein</fullName>
    </submittedName>
</protein>
<evidence type="ECO:0000313" key="4">
    <source>
        <dbReference type="EMBL" id="MDK2124643.1"/>
    </source>
</evidence>
<dbReference type="PANTHER" id="PTHR45228:SF9">
    <property type="entry name" value="3'3'-CGAMP-SPECIFIC PHOSPHODIESTERASE 2"/>
    <property type="match status" value="1"/>
</dbReference>
<gene>
    <name evidence="4" type="ORF">PZA18_11325</name>
</gene>
<dbReference type="InterPro" id="IPR052020">
    <property type="entry name" value="Cyclic_di-GMP/3'3'-cGAMP_PDE"/>
</dbReference>
<evidence type="ECO:0000259" key="2">
    <source>
        <dbReference type="PROSITE" id="PS50110"/>
    </source>
</evidence>
<dbReference type="InterPro" id="IPR037522">
    <property type="entry name" value="HD_GYP_dom"/>
</dbReference>
<evidence type="ECO:0000259" key="3">
    <source>
        <dbReference type="PROSITE" id="PS51832"/>
    </source>
</evidence>
<keyword evidence="5" id="KW-1185">Reference proteome</keyword>
<proteinExistence type="predicted"/>
<dbReference type="Gene3D" id="1.10.3210.10">
    <property type="entry name" value="Hypothetical protein af1432"/>
    <property type="match status" value="1"/>
</dbReference>
<dbReference type="SUPFAM" id="SSF109604">
    <property type="entry name" value="HD-domain/PDEase-like"/>
    <property type="match status" value="1"/>
</dbReference>
<dbReference type="InterPro" id="IPR021800">
    <property type="entry name" value="DUF3369"/>
</dbReference>
<dbReference type="PROSITE" id="PS50110">
    <property type="entry name" value="RESPONSE_REGULATORY"/>
    <property type="match status" value="1"/>
</dbReference>
<dbReference type="RefSeq" id="WP_284100956.1">
    <property type="nucleotide sequence ID" value="NZ_JARRAF010000011.1"/>
</dbReference>
<keyword evidence="1" id="KW-0597">Phosphoprotein</keyword>
<evidence type="ECO:0000313" key="5">
    <source>
        <dbReference type="Proteomes" id="UP001172778"/>
    </source>
</evidence>
<sequence>MAANDASSDDEDWLVDDVSHPVAQGPALAPWKVLVVDDEPDIHSVTKLAIRSVEYAGRGLSILGEMSAEGGFRALQEHPDVALVLLDVVMETEDAGLKLVKRIREELGNKLTRIVLRTGQPGQAPEQEVILGYDINDYKAKTELTAQKLYTTVISSLRSYETLLALERSRQGLSKILEGSSNLYQLHSLREFASGVLKQIGAILNVGTEGILCVAEPRQPDSPDLQVIGGTGMFSDLADSGRIGNNHPVYPMLARAANERRSIFDHPNEVLYFPTQSGREFVVYFTPPWPLTEVERDLLEVYCNRISAAFDNLYFYSQMQRAQEATVVALADLAEYRDNDTGEHVQRVQRWSTAIAQRLKSKGLYVEQITPRFLELIGMASILHDVGKVGTPDHVLFKPGRHDPDERVIMEQHAKVGASILKKSAGLVEGTSYLSMGAEIAGGHHEHYDGQGYPNRRKGDAIPLSARIVAVVDVFDALIHKRPYKEPWPLEEAIKYIQDRSGTQFDPNVIDVFLELVREQPPNSCSSEG</sequence>
<dbReference type="Pfam" id="PF13487">
    <property type="entry name" value="HD_5"/>
    <property type="match status" value="1"/>
</dbReference>
<dbReference type="InterPro" id="IPR011006">
    <property type="entry name" value="CheY-like_superfamily"/>
</dbReference>
<dbReference type="Proteomes" id="UP001172778">
    <property type="component" value="Unassembled WGS sequence"/>
</dbReference>
<dbReference type="EMBL" id="JARRAF010000011">
    <property type="protein sequence ID" value="MDK2124643.1"/>
    <property type="molecule type" value="Genomic_DNA"/>
</dbReference>
<evidence type="ECO:0000256" key="1">
    <source>
        <dbReference type="PROSITE-ProRule" id="PRU00169"/>
    </source>
</evidence>